<feature type="region of interest" description="Disordered" evidence="1">
    <location>
        <begin position="74"/>
        <end position="107"/>
    </location>
</feature>
<reference evidence="2 3" key="1">
    <citation type="submission" date="2016-03" db="EMBL/GenBank/DDBJ databases">
        <title>Choanephora cucurbitarum.</title>
        <authorList>
            <person name="Min B."/>
            <person name="Park H."/>
            <person name="Park J.-H."/>
            <person name="Shin H.-D."/>
            <person name="Choi I.-G."/>
        </authorList>
    </citation>
    <scope>NUCLEOTIDE SEQUENCE [LARGE SCALE GENOMIC DNA]</scope>
    <source>
        <strain evidence="2 3">KUS-F28377</strain>
    </source>
</reference>
<dbReference type="EMBL" id="LUGH01000960">
    <property type="protein sequence ID" value="OBZ82078.1"/>
    <property type="molecule type" value="Genomic_DNA"/>
</dbReference>
<comment type="caution">
    <text evidence="2">The sequence shown here is derived from an EMBL/GenBank/DDBJ whole genome shotgun (WGS) entry which is preliminary data.</text>
</comment>
<dbReference type="InParanoid" id="A0A1C7MZA4"/>
<dbReference type="AlphaFoldDB" id="A0A1C7MZA4"/>
<name>A0A1C7MZA4_9FUNG</name>
<sequence>MSEFVFFSLTPEEVQLPSTDEQETCQWLDDSECQENLTHILSLTPEETMIDKDNHILTFCQLFFKELGYLTEEPEPIDPSRDYEQEARDLLSQRDKKMRQKHVDLSPTPSLESYYRSGISSSSSSIHHEHHLDIRSPYHHFYANDHIP</sequence>
<dbReference type="Proteomes" id="UP000093000">
    <property type="component" value="Unassembled WGS sequence"/>
</dbReference>
<organism evidence="2 3">
    <name type="scientific">Choanephora cucurbitarum</name>
    <dbReference type="NCBI Taxonomy" id="101091"/>
    <lineage>
        <taxon>Eukaryota</taxon>
        <taxon>Fungi</taxon>
        <taxon>Fungi incertae sedis</taxon>
        <taxon>Mucoromycota</taxon>
        <taxon>Mucoromycotina</taxon>
        <taxon>Mucoromycetes</taxon>
        <taxon>Mucorales</taxon>
        <taxon>Mucorineae</taxon>
        <taxon>Choanephoraceae</taxon>
        <taxon>Choanephoroideae</taxon>
        <taxon>Choanephora</taxon>
    </lineage>
</organism>
<evidence type="ECO:0000313" key="3">
    <source>
        <dbReference type="Proteomes" id="UP000093000"/>
    </source>
</evidence>
<feature type="compositionally biased region" description="Basic and acidic residues" evidence="1">
    <location>
        <begin position="78"/>
        <end position="95"/>
    </location>
</feature>
<feature type="non-terminal residue" evidence="2">
    <location>
        <position position="148"/>
    </location>
</feature>
<protein>
    <submittedName>
        <fullName evidence="2">Uncharacterized protein</fullName>
    </submittedName>
</protein>
<accession>A0A1C7MZA4</accession>
<proteinExistence type="predicted"/>
<evidence type="ECO:0000313" key="2">
    <source>
        <dbReference type="EMBL" id="OBZ82078.1"/>
    </source>
</evidence>
<gene>
    <name evidence="2" type="ORF">A0J61_09871</name>
</gene>
<dbReference type="OrthoDB" id="2285800at2759"/>
<evidence type="ECO:0000256" key="1">
    <source>
        <dbReference type="SAM" id="MobiDB-lite"/>
    </source>
</evidence>
<keyword evidence="3" id="KW-1185">Reference proteome</keyword>